<keyword evidence="11" id="KW-1185">Reference proteome</keyword>
<evidence type="ECO:0000256" key="4">
    <source>
        <dbReference type="ARBA" id="ARBA00022692"/>
    </source>
</evidence>
<evidence type="ECO:0000256" key="8">
    <source>
        <dbReference type="SAM" id="MobiDB-lite"/>
    </source>
</evidence>
<evidence type="ECO:0000256" key="5">
    <source>
        <dbReference type="ARBA" id="ARBA00022989"/>
    </source>
</evidence>
<evidence type="ECO:0000256" key="2">
    <source>
        <dbReference type="ARBA" id="ARBA00022448"/>
    </source>
</evidence>
<feature type="transmembrane region" description="Helical" evidence="7">
    <location>
        <begin position="72"/>
        <end position="97"/>
    </location>
</feature>
<comment type="similarity">
    <text evidence="7">Belongs to the binding-protein-dependent transport system permease family.</text>
</comment>
<feature type="transmembrane region" description="Helical" evidence="7">
    <location>
        <begin position="156"/>
        <end position="179"/>
    </location>
</feature>
<dbReference type="Gene3D" id="1.10.3720.10">
    <property type="entry name" value="MetI-like"/>
    <property type="match status" value="1"/>
</dbReference>
<dbReference type="PROSITE" id="PS50928">
    <property type="entry name" value="ABC_TM1"/>
    <property type="match status" value="1"/>
</dbReference>
<dbReference type="Pfam" id="PF00528">
    <property type="entry name" value="BPD_transp_1"/>
    <property type="match status" value="1"/>
</dbReference>
<evidence type="ECO:0000259" key="9">
    <source>
        <dbReference type="PROSITE" id="PS50928"/>
    </source>
</evidence>
<evidence type="ECO:0000256" key="6">
    <source>
        <dbReference type="ARBA" id="ARBA00023136"/>
    </source>
</evidence>
<keyword evidence="3" id="KW-1003">Cell membrane</keyword>
<dbReference type="Proteomes" id="UP000199013">
    <property type="component" value="Unassembled WGS sequence"/>
</dbReference>
<feature type="transmembrane region" description="Helical" evidence="7">
    <location>
        <begin position="12"/>
        <end position="33"/>
    </location>
</feature>
<dbReference type="InterPro" id="IPR050366">
    <property type="entry name" value="BP-dependent_transpt_permease"/>
</dbReference>
<evidence type="ECO:0000313" key="10">
    <source>
        <dbReference type="EMBL" id="SBW26672.1"/>
    </source>
</evidence>
<dbReference type="SUPFAM" id="SSF161098">
    <property type="entry name" value="MetI-like"/>
    <property type="match status" value="1"/>
</dbReference>
<dbReference type="InterPro" id="IPR000515">
    <property type="entry name" value="MetI-like"/>
</dbReference>
<dbReference type="InterPro" id="IPR035906">
    <property type="entry name" value="MetI-like_sf"/>
</dbReference>
<name>A0A1C3PA36_9ACTN</name>
<feature type="region of interest" description="Disordered" evidence="8">
    <location>
        <begin position="266"/>
        <end position="315"/>
    </location>
</feature>
<evidence type="ECO:0000256" key="1">
    <source>
        <dbReference type="ARBA" id="ARBA00004651"/>
    </source>
</evidence>
<feature type="transmembrane region" description="Helical" evidence="7">
    <location>
        <begin position="234"/>
        <end position="259"/>
    </location>
</feature>
<feature type="domain" description="ABC transmembrane type-1" evidence="9">
    <location>
        <begin position="70"/>
        <end position="259"/>
    </location>
</feature>
<keyword evidence="5 7" id="KW-1133">Transmembrane helix</keyword>
<dbReference type="PANTHER" id="PTHR43386">
    <property type="entry name" value="OLIGOPEPTIDE TRANSPORT SYSTEM PERMEASE PROTEIN APPC"/>
    <property type="match status" value="1"/>
</dbReference>
<proteinExistence type="inferred from homology"/>
<dbReference type="EMBL" id="FLUV01002112">
    <property type="protein sequence ID" value="SBW26672.1"/>
    <property type="molecule type" value="Genomic_DNA"/>
</dbReference>
<sequence>MTALLRSRPGRFGAALSSIVVAAAAVSLVWTPYDPTRVDPDASWLPISGQHWFGTDKLGRDLFSQILVGARVTVFAAVAATAVAAVLGVGLALLATVTPRLVGESFAHLVDILVAFPTLLLAMVLAAVFGGSTWIAVTAIGVGTGVQVGRVTRGEIAWVLASDYVLAAHAAGAGTRRIIRRHILPNITPTLYVQLSLALGIAVLAEAALSYLGLGTPPPTPSWGRMLQELQPYITLRPLVLLWPGLAVVLTVLGFNLLGDGIREATDPRLSGGRAAPGGSRKGSRGARPAAPDGDPATTPSAASWSQPDAAGTPR</sequence>
<evidence type="ECO:0000313" key="11">
    <source>
        <dbReference type="Proteomes" id="UP000199013"/>
    </source>
</evidence>
<feature type="compositionally biased region" description="Low complexity" evidence="8">
    <location>
        <begin position="286"/>
        <end position="303"/>
    </location>
</feature>
<protein>
    <submittedName>
        <fullName evidence="10">ABC transporter</fullName>
    </submittedName>
</protein>
<organism evidence="10 11">
    <name type="scientific">Candidatus Protofrankia californiensis</name>
    <dbReference type="NCBI Taxonomy" id="1839754"/>
    <lineage>
        <taxon>Bacteria</taxon>
        <taxon>Bacillati</taxon>
        <taxon>Actinomycetota</taxon>
        <taxon>Actinomycetes</taxon>
        <taxon>Frankiales</taxon>
        <taxon>Frankiaceae</taxon>
        <taxon>Protofrankia</taxon>
    </lineage>
</organism>
<evidence type="ECO:0000256" key="7">
    <source>
        <dbReference type="RuleBase" id="RU363032"/>
    </source>
</evidence>
<dbReference type="GO" id="GO:0005886">
    <property type="term" value="C:plasma membrane"/>
    <property type="evidence" value="ECO:0007669"/>
    <property type="project" value="UniProtKB-SubCell"/>
</dbReference>
<feature type="transmembrane region" description="Helical" evidence="7">
    <location>
        <begin position="191"/>
        <end position="214"/>
    </location>
</feature>
<keyword evidence="4 7" id="KW-0812">Transmembrane</keyword>
<feature type="transmembrane region" description="Helical" evidence="7">
    <location>
        <begin position="109"/>
        <end position="136"/>
    </location>
</feature>
<gene>
    <name evidence="10" type="ORF">FDG2_5002</name>
</gene>
<dbReference type="GO" id="GO:0055085">
    <property type="term" value="P:transmembrane transport"/>
    <property type="evidence" value="ECO:0007669"/>
    <property type="project" value="InterPro"/>
</dbReference>
<keyword evidence="6 7" id="KW-0472">Membrane</keyword>
<dbReference type="AlphaFoldDB" id="A0A1C3PA36"/>
<accession>A0A1C3PA36</accession>
<keyword evidence="2 7" id="KW-0813">Transport</keyword>
<dbReference type="CDD" id="cd06261">
    <property type="entry name" value="TM_PBP2"/>
    <property type="match status" value="1"/>
</dbReference>
<reference evidence="11" key="1">
    <citation type="submission" date="2016-02" db="EMBL/GenBank/DDBJ databases">
        <authorList>
            <person name="Wibberg D."/>
        </authorList>
    </citation>
    <scope>NUCLEOTIDE SEQUENCE [LARGE SCALE GENOMIC DNA]</scope>
</reference>
<comment type="subcellular location">
    <subcellularLocation>
        <location evidence="1 7">Cell membrane</location>
        <topology evidence="1 7">Multi-pass membrane protein</topology>
    </subcellularLocation>
</comment>
<dbReference type="PANTHER" id="PTHR43386:SF25">
    <property type="entry name" value="PEPTIDE ABC TRANSPORTER PERMEASE PROTEIN"/>
    <property type="match status" value="1"/>
</dbReference>
<evidence type="ECO:0000256" key="3">
    <source>
        <dbReference type="ARBA" id="ARBA00022475"/>
    </source>
</evidence>